<dbReference type="Proteomes" id="UP000017174">
    <property type="component" value="Unassembled WGS sequence"/>
</dbReference>
<dbReference type="HOGENOM" id="CLU_205350_0_0_11"/>
<dbReference type="AlphaFoldDB" id="U7V310"/>
<comment type="caution">
    <text evidence="1">The sequence shown here is derived from an EMBL/GenBank/DDBJ whole genome shotgun (WGS) entry which is preliminary data.</text>
</comment>
<accession>U7V310</accession>
<reference evidence="1 2" key="1">
    <citation type="submission" date="2013-08" db="EMBL/GenBank/DDBJ databases">
        <authorList>
            <person name="Weinstock G."/>
            <person name="Sodergren E."/>
            <person name="Wylie T."/>
            <person name="Fulton L."/>
            <person name="Fulton R."/>
            <person name="Fronick C."/>
            <person name="O'Laughlin M."/>
            <person name="Godfrey J."/>
            <person name="Miner T."/>
            <person name="Herter B."/>
            <person name="Appelbaum E."/>
            <person name="Cordes M."/>
            <person name="Lek S."/>
            <person name="Wollam A."/>
            <person name="Pepin K.H."/>
            <person name="Palsikar V.B."/>
            <person name="Mitreva M."/>
            <person name="Wilson R.K."/>
        </authorList>
    </citation>
    <scope>NUCLEOTIDE SEQUENCE [LARGE SCALE GENOMIC DNA]</scope>
    <source>
        <strain evidence="1 2">F0184</strain>
    </source>
</reference>
<sequence length="64" mass="6884">MPEPPEAVAEECVDAEEEADDEGAFDVPPELFEPQALKATIPATARDTHAETFVVVMGRILSAE</sequence>
<evidence type="ECO:0000313" key="2">
    <source>
        <dbReference type="Proteomes" id="UP000017174"/>
    </source>
</evidence>
<protein>
    <submittedName>
        <fullName evidence="1">Uncharacterized protein</fullName>
    </submittedName>
</protein>
<proteinExistence type="predicted"/>
<dbReference type="EMBL" id="AXZG01000053">
    <property type="protein sequence ID" value="ERT65549.1"/>
    <property type="molecule type" value="Genomic_DNA"/>
</dbReference>
<gene>
    <name evidence="1" type="ORF">HMPREF0742_01939</name>
</gene>
<name>U7V310_9MICC</name>
<evidence type="ECO:0000313" key="1">
    <source>
        <dbReference type="EMBL" id="ERT65549.1"/>
    </source>
</evidence>
<organism evidence="1 2">
    <name type="scientific">Rothia aeria F0184</name>
    <dbReference type="NCBI Taxonomy" id="888019"/>
    <lineage>
        <taxon>Bacteria</taxon>
        <taxon>Bacillati</taxon>
        <taxon>Actinomycetota</taxon>
        <taxon>Actinomycetes</taxon>
        <taxon>Micrococcales</taxon>
        <taxon>Micrococcaceae</taxon>
        <taxon>Rothia</taxon>
    </lineage>
</organism>